<evidence type="ECO:0000313" key="3">
    <source>
        <dbReference type="Proteomes" id="UP000269154"/>
    </source>
</evidence>
<feature type="transmembrane region" description="Helical" evidence="1">
    <location>
        <begin position="53"/>
        <end position="74"/>
    </location>
</feature>
<organism evidence="2 3">
    <name type="scientific">Okeania hirsuta</name>
    <dbReference type="NCBI Taxonomy" id="1458930"/>
    <lineage>
        <taxon>Bacteria</taxon>
        <taxon>Bacillati</taxon>
        <taxon>Cyanobacteriota</taxon>
        <taxon>Cyanophyceae</taxon>
        <taxon>Oscillatoriophycideae</taxon>
        <taxon>Oscillatoriales</taxon>
        <taxon>Microcoleaceae</taxon>
        <taxon>Okeania</taxon>
    </lineage>
</organism>
<keyword evidence="1" id="KW-1133">Transmembrane helix</keyword>
<keyword evidence="1" id="KW-0472">Membrane</keyword>
<dbReference type="Proteomes" id="UP000269154">
    <property type="component" value="Unassembled WGS sequence"/>
</dbReference>
<feature type="transmembrane region" description="Helical" evidence="1">
    <location>
        <begin position="7"/>
        <end position="25"/>
    </location>
</feature>
<keyword evidence="3" id="KW-1185">Reference proteome</keyword>
<reference evidence="2 3" key="1">
    <citation type="journal article" date="2018" name="ACS Chem. Biol.">
        <title>Ketoreductase domain dysfunction expands chemodiversity: malyngamide biosynthesis in the cyanobacterium Okeania hirsuta.</title>
        <authorList>
            <person name="Moss N.A."/>
            <person name="Leao T."/>
            <person name="Rankin M."/>
            <person name="McCullough T.M."/>
            <person name="Qu P."/>
            <person name="Korobeynikov A."/>
            <person name="Smith J.L."/>
            <person name="Gerwick L."/>
            <person name="Gerwick W.H."/>
        </authorList>
    </citation>
    <scope>NUCLEOTIDE SEQUENCE [LARGE SCALE GENOMIC DNA]</scope>
    <source>
        <strain evidence="2 3">PAB10Feb10-1</strain>
    </source>
</reference>
<gene>
    <name evidence="2" type="ORF">D5R40_32575</name>
</gene>
<name>A0A3N6NSX7_9CYAN</name>
<dbReference type="AlphaFoldDB" id="A0A3N6NSX7"/>
<dbReference type="EMBL" id="RCBY01000450">
    <property type="protein sequence ID" value="RQH19338.1"/>
    <property type="molecule type" value="Genomic_DNA"/>
</dbReference>
<evidence type="ECO:0000256" key="1">
    <source>
        <dbReference type="SAM" id="Phobius"/>
    </source>
</evidence>
<protein>
    <submittedName>
        <fullName evidence="2">Uncharacterized protein</fullName>
    </submittedName>
</protein>
<evidence type="ECO:0000313" key="2">
    <source>
        <dbReference type="EMBL" id="RQH19338.1"/>
    </source>
</evidence>
<keyword evidence="1" id="KW-0812">Transmembrane</keyword>
<comment type="caution">
    <text evidence="2">The sequence shown here is derived from an EMBL/GenBank/DDBJ whole genome shotgun (WGS) entry which is preliminary data.</text>
</comment>
<proteinExistence type="predicted"/>
<accession>A0A3N6NSX7</accession>
<sequence>MKKNKRRLIIFFECLNCFNFAATFIGDIGDTWSTWQDFIFWLQTQNLISKNDWLTKILLFLILIILIAIIGFVAKKLIEGHENENFLKDGIPKFVKHT</sequence>